<evidence type="ECO:0000313" key="3">
    <source>
        <dbReference type="Proteomes" id="UP000491237"/>
    </source>
</evidence>
<name>A0A844ENY5_9LACO</name>
<organism evidence="2 3">
    <name type="scientific">Lentilactobacillus parabuchneri</name>
    <dbReference type="NCBI Taxonomy" id="152331"/>
    <lineage>
        <taxon>Bacteria</taxon>
        <taxon>Bacillati</taxon>
        <taxon>Bacillota</taxon>
        <taxon>Bacilli</taxon>
        <taxon>Lactobacillales</taxon>
        <taxon>Lactobacillaceae</taxon>
        <taxon>Lentilactobacillus</taxon>
    </lineage>
</organism>
<feature type="domain" description="DUF4097" evidence="1">
    <location>
        <begin position="2"/>
        <end position="68"/>
    </location>
</feature>
<feature type="non-terminal residue" evidence="2">
    <location>
        <position position="1"/>
    </location>
</feature>
<evidence type="ECO:0000259" key="1">
    <source>
        <dbReference type="Pfam" id="PF13349"/>
    </source>
</evidence>
<accession>A0A844ENY5</accession>
<dbReference type="EMBL" id="WKKY01001181">
    <property type="protein sequence ID" value="MSE22500.1"/>
    <property type="molecule type" value="Genomic_DNA"/>
</dbReference>
<dbReference type="InterPro" id="IPR025164">
    <property type="entry name" value="Toastrack_DUF4097"/>
</dbReference>
<comment type="caution">
    <text evidence="2">The sequence shown here is derived from an EMBL/GenBank/DDBJ whole genome shotgun (WGS) entry which is preliminary data.</text>
</comment>
<dbReference type="Pfam" id="PF13349">
    <property type="entry name" value="DUF4097"/>
    <property type="match status" value="1"/>
</dbReference>
<reference evidence="2 3" key="1">
    <citation type="submission" date="2019-11" db="EMBL/GenBank/DDBJ databases">
        <title>Draft Genome Sequence of Plant Growth-Promoting Rhizosphere-Associated Bacteria.</title>
        <authorList>
            <person name="Vasilyev I.Y."/>
            <person name="Radchenko V."/>
            <person name="Ilnitskaya E.V."/>
        </authorList>
    </citation>
    <scope>NUCLEOTIDE SEQUENCE [LARGE SCALE GENOMIC DNA]</scope>
    <source>
        <strain evidence="2 3">VRA_07sq_f</strain>
    </source>
</reference>
<proteinExistence type="predicted"/>
<protein>
    <submittedName>
        <fullName evidence="2">DUF4097 family beta strand repeat protein</fullName>
    </submittedName>
</protein>
<evidence type="ECO:0000313" key="2">
    <source>
        <dbReference type="EMBL" id="MSE22500.1"/>
    </source>
</evidence>
<sequence length="91" mass="9808">TSNTFKTMNVKTGAGDIDFNQQNVAESFTAKSYVGDIDGKIARNKKTQVSVSADVGDVSVFGSSHKKQILSSVKHPVIYKFTSDVGDVDIH</sequence>
<dbReference type="Proteomes" id="UP000491237">
    <property type="component" value="Unassembled WGS sequence"/>
</dbReference>
<gene>
    <name evidence="2" type="ORF">GKC44_14955</name>
</gene>
<dbReference type="AlphaFoldDB" id="A0A844ENY5"/>